<protein>
    <submittedName>
        <fullName evidence="1">Uncharacterized protein</fullName>
    </submittedName>
</protein>
<dbReference type="EMBL" id="NCVQ01000009">
    <property type="protein sequence ID" value="PWZ10870.1"/>
    <property type="molecule type" value="Genomic_DNA"/>
</dbReference>
<accession>A0A3L6DQH3</accession>
<organism evidence="1">
    <name type="scientific">Zea mays</name>
    <name type="common">Maize</name>
    <dbReference type="NCBI Taxonomy" id="4577"/>
    <lineage>
        <taxon>Eukaryota</taxon>
        <taxon>Viridiplantae</taxon>
        <taxon>Streptophyta</taxon>
        <taxon>Embryophyta</taxon>
        <taxon>Tracheophyta</taxon>
        <taxon>Spermatophyta</taxon>
        <taxon>Magnoliopsida</taxon>
        <taxon>Liliopsida</taxon>
        <taxon>Poales</taxon>
        <taxon>Poaceae</taxon>
        <taxon>PACMAD clade</taxon>
        <taxon>Panicoideae</taxon>
        <taxon>Andropogonodae</taxon>
        <taxon>Andropogoneae</taxon>
        <taxon>Tripsacinae</taxon>
        <taxon>Zea</taxon>
    </lineage>
</organism>
<dbReference type="Proteomes" id="UP000251960">
    <property type="component" value="Chromosome 8"/>
</dbReference>
<gene>
    <name evidence="1" type="ORF">Zm00014a_026192</name>
</gene>
<reference evidence="1" key="1">
    <citation type="journal article" date="2018" name="Nat. Genet.">
        <title>Extensive intraspecific gene order and gene structural variations between Mo17 and other maize genomes.</title>
        <authorList>
            <person name="Sun S."/>
            <person name="Zhou Y."/>
            <person name="Chen J."/>
            <person name="Shi J."/>
            <person name="Zhao H."/>
            <person name="Zhao H."/>
            <person name="Song W."/>
            <person name="Zhang M."/>
            <person name="Cui Y."/>
            <person name="Dong X."/>
            <person name="Liu H."/>
            <person name="Ma X."/>
            <person name="Jiao Y."/>
            <person name="Wang B."/>
            <person name="Wei X."/>
            <person name="Stein J.C."/>
            <person name="Glaubitz J.C."/>
            <person name="Lu F."/>
            <person name="Yu G."/>
            <person name="Liang C."/>
            <person name="Fengler K."/>
            <person name="Li B."/>
            <person name="Rafalski A."/>
            <person name="Schnable P.S."/>
            <person name="Ware D.H."/>
            <person name="Buckler E.S."/>
            <person name="Lai J."/>
        </authorList>
    </citation>
    <scope>NUCLEOTIDE SEQUENCE [LARGE SCALE GENOMIC DNA]</scope>
    <source>
        <tissue evidence="1">Seedling</tissue>
    </source>
</reference>
<proteinExistence type="predicted"/>
<name>A0A3L6DQH3_MAIZE</name>
<comment type="caution">
    <text evidence="1">The sequence shown here is derived from an EMBL/GenBank/DDBJ whole genome shotgun (WGS) entry which is preliminary data.</text>
</comment>
<sequence length="41" mass="4978">MKSDEDKVHMKIVELEEIYNFVVHYFFCLNIYLGQNHCNNV</sequence>
<evidence type="ECO:0000313" key="1">
    <source>
        <dbReference type="EMBL" id="PWZ10870.1"/>
    </source>
</evidence>
<dbReference type="AlphaFoldDB" id="A0A3L6DQH3"/>